<evidence type="ECO:0000256" key="1">
    <source>
        <dbReference type="SAM" id="SignalP"/>
    </source>
</evidence>
<dbReference type="Proteomes" id="UP001595841">
    <property type="component" value="Unassembled WGS sequence"/>
</dbReference>
<keyword evidence="1" id="KW-0732">Signal</keyword>
<evidence type="ECO:0000313" key="2">
    <source>
        <dbReference type="EMBL" id="MFC4219272.1"/>
    </source>
</evidence>
<sequence>MVKTSRFLFFLLLVYALFHLHQGFAQSEGYSSTLRSVGPVWNNATAAAHMNELTNRFRNWDGKPIKVSDIRGSMYFDENFEQGKVFLGGQYYGSYLMRHNAYADEIEAKRSRQHDPEVISKSTRLSFVIGNEKYVLKRFLDADKNLVEGYLSELVLGNAYSLYHRKVKYFKEGKKPETSFHQPVPPQFLDSNTYYIVVEGKNPKRFKKTKKSLMKHIPKQDQALVRKFVKDNAINFKEINDLIKLVAFMNTLN</sequence>
<protein>
    <submittedName>
        <fullName evidence="2">Uncharacterized protein</fullName>
    </submittedName>
</protein>
<feature type="signal peptide" evidence="1">
    <location>
        <begin position="1"/>
        <end position="25"/>
    </location>
</feature>
<reference evidence="3" key="1">
    <citation type="journal article" date="2019" name="Int. J. Syst. Evol. Microbiol.">
        <title>The Global Catalogue of Microorganisms (GCM) 10K type strain sequencing project: providing services to taxonomists for standard genome sequencing and annotation.</title>
        <authorList>
            <consortium name="The Broad Institute Genomics Platform"/>
            <consortium name="The Broad Institute Genome Sequencing Center for Infectious Disease"/>
            <person name="Wu L."/>
            <person name="Ma J."/>
        </authorList>
    </citation>
    <scope>NUCLEOTIDE SEQUENCE [LARGE SCALE GENOMIC DNA]</scope>
    <source>
        <strain evidence="3">CGMCC 1.15774</strain>
    </source>
</reference>
<accession>A0ABV8PH57</accession>
<dbReference type="EMBL" id="JBHSCL010000004">
    <property type="protein sequence ID" value="MFC4219272.1"/>
    <property type="molecule type" value="Genomic_DNA"/>
</dbReference>
<organism evidence="2 3">
    <name type="scientific">Flagellimonas marina</name>
    <dbReference type="NCBI Taxonomy" id="1775168"/>
    <lineage>
        <taxon>Bacteria</taxon>
        <taxon>Pseudomonadati</taxon>
        <taxon>Bacteroidota</taxon>
        <taxon>Flavobacteriia</taxon>
        <taxon>Flavobacteriales</taxon>
        <taxon>Flavobacteriaceae</taxon>
        <taxon>Flagellimonas</taxon>
    </lineage>
</organism>
<dbReference type="RefSeq" id="WP_379762687.1">
    <property type="nucleotide sequence ID" value="NZ_JBHSCL010000004.1"/>
</dbReference>
<comment type="caution">
    <text evidence="2">The sequence shown here is derived from an EMBL/GenBank/DDBJ whole genome shotgun (WGS) entry which is preliminary data.</text>
</comment>
<name>A0ABV8PH57_9FLAO</name>
<evidence type="ECO:0000313" key="3">
    <source>
        <dbReference type="Proteomes" id="UP001595841"/>
    </source>
</evidence>
<keyword evidence="3" id="KW-1185">Reference proteome</keyword>
<proteinExistence type="predicted"/>
<feature type="chain" id="PRO_5046516830" evidence="1">
    <location>
        <begin position="26"/>
        <end position="253"/>
    </location>
</feature>
<gene>
    <name evidence="2" type="ORF">ACFOWS_03970</name>
</gene>